<feature type="domain" description="Bulb-type lectin" evidence="3">
    <location>
        <begin position="78"/>
        <end position="190"/>
    </location>
</feature>
<reference evidence="5" key="1">
    <citation type="submission" date="2011-12" db="EMBL/GenBank/DDBJ databases">
        <title>Complete genome sequence of Streptomyces cattleya strain DSM 46488.</title>
        <authorList>
            <person name="Ou H.-Y."/>
            <person name="Li P."/>
            <person name="Zhao C."/>
            <person name="O'Hagan D."/>
            <person name="Deng Z."/>
        </authorList>
    </citation>
    <scope>NUCLEOTIDE SEQUENCE [LARGE SCALE GENOMIC DNA]</scope>
    <source>
        <strain evidence="5">ATCC 35852 / DSM 46488 / JCM 4925 / NBRC 14057 / NRRL 8057</strain>
    </source>
</reference>
<sequence>MHLPRILAATAVTALATLGLTLPAQAAQAAQTAPTASAGSSHPAPAHHVARPGSPTPKAKPSGIVFGLPPGTAIGPFHNPWSGGWRLGDGSRRASPDGRTWVDMNKGTFEVRINGNIEWTAPQANAGGAYLAFQFDGNLVVYNRADQPIWASNTTWDCGNQGVGCLLNIQNDGNVVIYQDLGFGVYQSVWATGTRRGPQADCLEHRPGGAVDDGHGWLTNTTQPVPQRNKTTVPPGPPGTRAAMARACLRNPPGEGSVASGDITGLQDAQKFVAAHAPGAVVARCHLIANVLGGKGQVRDGGQANLVPCWQVGMNTGTPSMRTYEQETRRAIKGLGGNDAIFYEVTPDYLSSTSTIPYGVTMSATVERANGTRQQLFGNIVIPNTQASSGLNLGN</sequence>
<dbReference type="HOGENOM" id="CLU_698124_0_0_11"/>
<dbReference type="AlphaFoldDB" id="F8K2Y1"/>
<dbReference type="PATRIC" id="fig|1003195.11.peg.1750"/>
<dbReference type="Gene3D" id="3.40.570.10">
    <property type="entry name" value="Extracellular Endonuclease, subunit A"/>
    <property type="match status" value="1"/>
</dbReference>
<keyword evidence="5" id="KW-1185">Reference proteome</keyword>
<dbReference type="InterPro" id="IPR044929">
    <property type="entry name" value="DNA/RNA_non-sp_Endonuclease_sf"/>
</dbReference>
<dbReference type="Gene3D" id="2.90.10.10">
    <property type="entry name" value="Bulb-type lectin domain"/>
    <property type="match status" value="1"/>
</dbReference>
<proteinExistence type="predicted"/>
<dbReference type="Proteomes" id="UP000007842">
    <property type="component" value="Chromosome"/>
</dbReference>
<evidence type="ECO:0000313" key="4">
    <source>
        <dbReference type="EMBL" id="AEW92467.1"/>
    </source>
</evidence>
<evidence type="ECO:0000256" key="1">
    <source>
        <dbReference type="SAM" id="MobiDB-lite"/>
    </source>
</evidence>
<feature type="compositionally biased region" description="Basic and acidic residues" evidence="1">
    <location>
        <begin position="202"/>
        <end position="215"/>
    </location>
</feature>
<dbReference type="PROSITE" id="PS50927">
    <property type="entry name" value="BULB_LECTIN"/>
    <property type="match status" value="1"/>
</dbReference>
<dbReference type="Pfam" id="PF13930">
    <property type="entry name" value="Endonuclea_NS_2"/>
    <property type="match status" value="1"/>
</dbReference>
<accession>G8WYS6</accession>
<dbReference type="EMBL" id="CP003219">
    <property type="protein sequence ID" value="AEW92467.1"/>
    <property type="molecule type" value="Genomic_DNA"/>
</dbReference>
<dbReference type="RefSeq" id="WP_014140869.1">
    <property type="nucleotide sequence ID" value="NC_016111.1"/>
</dbReference>
<organism evidence="4 5">
    <name type="scientific">Streptantibioticus cattleyicolor (strain ATCC 35852 / DSM 46488 / JCM 4925 / NBRC 14057 / NRRL 8057)</name>
    <name type="common">Streptomyces cattleya</name>
    <dbReference type="NCBI Taxonomy" id="1003195"/>
    <lineage>
        <taxon>Bacteria</taxon>
        <taxon>Bacillati</taxon>
        <taxon>Actinomycetota</taxon>
        <taxon>Actinomycetes</taxon>
        <taxon>Kitasatosporales</taxon>
        <taxon>Streptomycetaceae</taxon>
        <taxon>Streptantibioticus</taxon>
    </lineage>
</organism>
<keyword evidence="2" id="KW-0732">Signal</keyword>
<evidence type="ECO:0000256" key="2">
    <source>
        <dbReference type="SAM" id="SignalP"/>
    </source>
</evidence>
<feature type="compositionally biased region" description="Polar residues" evidence="1">
    <location>
        <begin position="218"/>
        <end position="232"/>
    </location>
</feature>
<dbReference type="InterPro" id="IPR044927">
    <property type="entry name" value="Endonuclea_NS_2"/>
</dbReference>
<evidence type="ECO:0000313" key="5">
    <source>
        <dbReference type="Proteomes" id="UP000007842"/>
    </source>
</evidence>
<dbReference type="STRING" id="1003195.SCATT_00960"/>
<dbReference type="OrthoDB" id="3658262at2"/>
<dbReference type="InterPro" id="IPR036426">
    <property type="entry name" value="Bulb-type_lectin_dom_sf"/>
</dbReference>
<feature type="chain" id="PRO_5038550015" description="Bulb-type lectin domain-containing protein" evidence="2">
    <location>
        <begin position="27"/>
        <end position="395"/>
    </location>
</feature>
<gene>
    <name evidence="4" type="ordered locus">SCATT_00960</name>
</gene>
<evidence type="ECO:0000259" key="3">
    <source>
        <dbReference type="PROSITE" id="PS50927"/>
    </source>
</evidence>
<protein>
    <recommendedName>
        <fullName evidence="3">Bulb-type lectin domain-containing protein</fullName>
    </recommendedName>
</protein>
<dbReference type="eggNOG" id="ENOG5033V4J">
    <property type="taxonomic scope" value="Bacteria"/>
</dbReference>
<dbReference type="InterPro" id="IPR001480">
    <property type="entry name" value="Bulb-type_lectin_dom"/>
</dbReference>
<feature type="region of interest" description="Disordered" evidence="1">
    <location>
        <begin position="197"/>
        <end position="240"/>
    </location>
</feature>
<dbReference type="KEGG" id="sct:SCAT_0092"/>
<dbReference type="SUPFAM" id="SSF51110">
    <property type="entry name" value="alpha-D-mannose-specific plant lectins"/>
    <property type="match status" value="1"/>
</dbReference>
<dbReference type="KEGG" id="scy:SCATT_00960"/>
<feature type="signal peptide" evidence="2">
    <location>
        <begin position="1"/>
        <end position="26"/>
    </location>
</feature>
<dbReference type="SMART" id="SM00108">
    <property type="entry name" value="B_lectin"/>
    <property type="match status" value="1"/>
</dbReference>
<name>F8K2Y1_STREN</name>
<feature type="region of interest" description="Disordered" evidence="1">
    <location>
        <begin position="31"/>
        <end position="65"/>
    </location>
</feature>
<feature type="compositionally biased region" description="Low complexity" evidence="1">
    <location>
        <begin position="31"/>
        <end position="47"/>
    </location>
</feature>
<accession>F8K2Y1</accession>